<proteinExistence type="predicted"/>
<protein>
    <submittedName>
        <fullName evidence="1">Uncharacterized protein</fullName>
    </submittedName>
</protein>
<dbReference type="EMBL" id="KZ825239">
    <property type="protein sequence ID" value="PYI13559.1"/>
    <property type="molecule type" value="Genomic_DNA"/>
</dbReference>
<dbReference type="AlphaFoldDB" id="A0A2V5GR01"/>
<name>A0A2V5GR01_ASPV1</name>
<accession>A0A2V5GR01</accession>
<keyword evidence="2" id="KW-1185">Reference proteome</keyword>
<reference evidence="1 2" key="1">
    <citation type="submission" date="2018-02" db="EMBL/GenBank/DDBJ databases">
        <title>The genomes of Aspergillus section Nigri reveals drivers in fungal speciation.</title>
        <authorList>
            <consortium name="DOE Joint Genome Institute"/>
            <person name="Vesth T.C."/>
            <person name="Nybo J."/>
            <person name="Theobald S."/>
            <person name="Brandl J."/>
            <person name="Frisvad J.C."/>
            <person name="Nielsen K.F."/>
            <person name="Lyhne E.K."/>
            <person name="Kogle M.E."/>
            <person name="Kuo A."/>
            <person name="Riley R."/>
            <person name="Clum A."/>
            <person name="Nolan M."/>
            <person name="Lipzen A."/>
            <person name="Salamov A."/>
            <person name="Henrissat B."/>
            <person name="Wiebenga A."/>
            <person name="De vries R.P."/>
            <person name="Grigoriev I.V."/>
            <person name="Mortensen U.H."/>
            <person name="Andersen M.R."/>
            <person name="Baker S.E."/>
        </authorList>
    </citation>
    <scope>NUCLEOTIDE SEQUENCE [LARGE SCALE GENOMIC DNA]</scope>
    <source>
        <strain evidence="1 2">CBS 115571</strain>
    </source>
</reference>
<evidence type="ECO:0000313" key="2">
    <source>
        <dbReference type="Proteomes" id="UP000249829"/>
    </source>
</evidence>
<dbReference type="Proteomes" id="UP000249829">
    <property type="component" value="Unassembled WGS sequence"/>
</dbReference>
<evidence type="ECO:0000313" key="1">
    <source>
        <dbReference type="EMBL" id="PYI13559.1"/>
    </source>
</evidence>
<gene>
    <name evidence="1" type="ORF">BO99DRAFT_50829</name>
</gene>
<organism evidence="1 2">
    <name type="scientific">Aspergillus violaceofuscus (strain CBS 115571)</name>
    <dbReference type="NCBI Taxonomy" id="1450538"/>
    <lineage>
        <taxon>Eukaryota</taxon>
        <taxon>Fungi</taxon>
        <taxon>Dikarya</taxon>
        <taxon>Ascomycota</taxon>
        <taxon>Pezizomycotina</taxon>
        <taxon>Eurotiomycetes</taxon>
        <taxon>Eurotiomycetidae</taxon>
        <taxon>Eurotiales</taxon>
        <taxon>Aspergillaceae</taxon>
        <taxon>Aspergillus</taxon>
    </lineage>
</organism>
<sequence length="125" mass="14765">MTRPQRERERERENWPPISHHGWLVQQRSRALDLVWERHNDRLLLHDIPSGCGQIRQLRSTESVSTVGGSWRFTITAIWGWLGLVLRGEGNHNIDHNNKRDDIRLWSPIIYLEQASMLSSPFFML</sequence>